<dbReference type="AlphaFoldDB" id="A0A6M2AZM1"/>
<keyword evidence="3" id="KW-1185">Reference proteome</keyword>
<evidence type="ECO:0000313" key="3">
    <source>
        <dbReference type="Proteomes" id="UP000476696"/>
    </source>
</evidence>
<dbReference type="PANTHER" id="PTHR41386">
    <property type="entry name" value="INTEGRAL MEMBRANE PROTEIN-RELATED"/>
    <property type="match status" value="1"/>
</dbReference>
<gene>
    <name evidence="2" type="ORF">GW579_04550</name>
</gene>
<protein>
    <submittedName>
        <fullName evidence="2">DUF1003 domain-containing protein</fullName>
    </submittedName>
</protein>
<proteinExistence type="predicted"/>
<name>A0A6M2AZM1_9GAMM</name>
<accession>A0A6M2AZM1</accession>
<dbReference type="Pfam" id="PF06210">
    <property type="entry name" value="DUF1003"/>
    <property type="match status" value="1"/>
</dbReference>
<comment type="caution">
    <text evidence="2">The sequence shown here is derived from an EMBL/GenBank/DDBJ whole genome shotgun (WGS) entry which is preliminary data.</text>
</comment>
<evidence type="ECO:0000256" key="1">
    <source>
        <dbReference type="SAM" id="Phobius"/>
    </source>
</evidence>
<dbReference type="EMBL" id="JAADJS010000001">
    <property type="protein sequence ID" value="NGX86358.1"/>
    <property type="molecule type" value="Genomic_DNA"/>
</dbReference>
<dbReference type="RefSeq" id="WP_152327047.1">
    <property type="nucleotide sequence ID" value="NZ_JAADJS010000001.1"/>
</dbReference>
<feature type="transmembrane region" description="Helical" evidence="1">
    <location>
        <begin position="43"/>
        <end position="67"/>
    </location>
</feature>
<organism evidence="2 3">
    <name type="scientific">Rahnella contaminans</name>
    <dbReference type="NCBI Taxonomy" id="2703882"/>
    <lineage>
        <taxon>Bacteria</taxon>
        <taxon>Pseudomonadati</taxon>
        <taxon>Pseudomonadota</taxon>
        <taxon>Gammaproteobacteria</taxon>
        <taxon>Enterobacterales</taxon>
        <taxon>Yersiniaceae</taxon>
        <taxon>Rahnella</taxon>
    </lineage>
</organism>
<reference evidence="2 3" key="1">
    <citation type="submission" date="2020-03" db="EMBL/GenBank/DDBJ databases">
        <title>Rahnella aceri sp. nov., isoated from traditional Jeju Makgeolli.</title>
        <authorList>
            <person name="Kim I.S."/>
            <person name="Jeon D."/>
        </authorList>
    </citation>
    <scope>NUCLEOTIDE SEQUENCE [LARGE SCALE GENOMIC DNA]</scope>
    <source>
        <strain evidence="2 3">Lac-M11</strain>
    </source>
</reference>
<dbReference type="InterPro" id="IPR010406">
    <property type="entry name" value="DUF1003"/>
</dbReference>
<evidence type="ECO:0000313" key="2">
    <source>
        <dbReference type="EMBL" id="NGX86358.1"/>
    </source>
</evidence>
<dbReference type="Proteomes" id="UP000476696">
    <property type="component" value="Unassembled WGS sequence"/>
</dbReference>
<feature type="transmembrane region" description="Helical" evidence="1">
    <location>
        <begin position="79"/>
        <end position="99"/>
    </location>
</feature>
<keyword evidence="1" id="KW-0812">Transmembrane</keyword>
<sequence length="168" mass="19214">MDTKSRRQLTVLRKQSKKEHEELLADPADCEQEKTFGQRMADAITGGIATWTFILIQTAIIIGWTTYNIAIKKTGFDPYPFVLLNLFLSFQAAYTAPAIMMSQKRQNINDSRRAEMESNVNVKTDLELYALHEKIDAMKDIEIAELKNSIRELMEELRKMPSTVPKSA</sequence>
<dbReference type="PANTHER" id="PTHR41386:SF1">
    <property type="entry name" value="MEMBRANE PROTEIN"/>
    <property type="match status" value="1"/>
</dbReference>
<keyword evidence="1" id="KW-1133">Transmembrane helix</keyword>
<keyword evidence="1" id="KW-0472">Membrane</keyword>